<dbReference type="Proteomes" id="UP000270094">
    <property type="component" value="Unassembled WGS sequence"/>
</dbReference>
<dbReference type="Gene3D" id="3.40.50.10470">
    <property type="entry name" value="Translation initiation factor eif-2b, domain 2"/>
    <property type="match status" value="1"/>
</dbReference>
<dbReference type="InterPro" id="IPR037171">
    <property type="entry name" value="NagB/RpiA_transferase-like"/>
</dbReference>
<protein>
    <recommendedName>
        <fullName evidence="5">S-methyl-5-thioribose-1-phosphate isomerase</fullName>
    </recommendedName>
</protein>
<dbReference type="Gene3D" id="1.20.120.420">
    <property type="entry name" value="translation initiation factor eif-2b, domain 1"/>
    <property type="match status" value="1"/>
</dbReference>
<dbReference type="InterPro" id="IPR000649">
    <property type="entry name" value="IF-2B-related"/>
</dbReference>
<evidence type="ECO:0000256" key="2">
    <source>
        <dbReference type="RuleBase" id="RU003814"/>
    </source>
</evidence>
<name>A0A3P7KWE2_STRVU</name>
<evidence type="ECO:0008006" key="5">
    <source>
        <dbReference type="Google" id="ProtNLM"/>
    </source>
</evidence>
<dbReference type="SUPFAM" id="SSF100950">
    <property type="entry name" value="NagB/RpiA/CoA transferase-like"/>
    <property type="match status" value="1"/>
</dbReference>
<organism evidence="3 4">
    <name type="scientific">Strongylus vulgaris</name>
    <name type="common">Blood worm</name>
    <dbReference type="NCBI Taxonomy" id="40348"/>
    <lineage>
        <taxon>Eukaryota</taxon>
        <taxon>Metazoa</taxon>
        <taxon>Ecdysozoa</taxon>
        <taxon>Nematoda</taxon>
        <taxon>Chromadorea</taxon>
        <taxon>Rhabditida</taxon>
        <taxon>Rhabditina</taxon>
        <taxon>Rhabditomorpha</taxon>
        <taxon>Strongyloidea</taxon>
        <taxon>Strongylidae</taxon>
        <taxon>Strongylus</taxon>
    </lineage>
</organism>
<dbReference type="GO" id="GO:0019509">
    <property type="term" value="P:L-methionine salvage from methylthioadenosine"/>
    <property type="evidence" value="ECO:0007669"/>
    <property type="project" value="TreeGrafter"/>
</dbReference>
<keyword evidence="4" id="KW-1185">Reference proteome</keyword>
<evidence type="ECO:0000256" key="1">
    <source>
        <dbReference type="ARBA" id="ARBA00007251"/>
    </source>
</evidence>
<comment type="similarity">
    <text evidence="1 2">Belongs to the eIF-2B alpha/beta/delta subunits family.</text>
</comment>
<dbReference type="AlphaFoldDB" id="A0A3P7KWE2"/>
<reference evidence="3 4" key="1">
    <citation type="submission" date="2018-11" db="EMBL/GenBank/DDBJ databases">
        <authorList>
            <consortium name="Pathogen Informatics"/>
        </authorList>
    </citation>
    <scope>NUCLEOTIDE SEQUENCE [LARGE SCALE GENOMIC DNA]</scope>
</reference>
<gene>
    <name evidence="3" type="ORF">SVUK_LOCUS9693</name>
</gene>
<sequence length="248" mass="27531">MQVKVRGAPLIAVIGALGLLIEMSGRVFKEPEEVVAYIKTRAQYLLDSRPTAINLRNAMDMILKAVMVEGDEKIKKQSVIESILKLVHGETEENRRLVWNGFQEGMRLTSTELRHANVPFKIITDNMAAWTMKTHKIDAILTGKVALNGDTANKIGTYMLAVLAKHHNVPFYPVVPTTTINRKRESGDSIPIEERPAVEMLSVNGVFVGAEGTPVWNPAFDVTPAELITKIITDRGNFAPEELKRSLC</sequence>
<evidence type="ECO:0000313" key="3">
    <source>
        <dbReference type="EMBL" id="VDM74695.1"/>
    </source>
</evidence>
<proteinExistence type="inferred from homology"/>
<dbReference type="Pfam" id="PF01008">
    <property type="entry name" value="IF-2B"/>
    <property type="match status" value="2"/>
</dbReference>
<evidence type="ECO:0000313" key="4">
    <source>
        <dbReference type="Proteomes" id="UP000270094"/>
    </source>
</evidence>
<dbReference type="PANTHER" id="PTHR43475:SF1">
    <property type="entry name" value="METHYLTHIORIBOSE-1-PHOSPHATE ISOMERASE"/>
    <property type="match status" value="1"/>
</dbReference>
<dbReference type="OrthoDB" id="2461at2759"/>
<dbReference type="InterPro" id="IPR042529">
    <property type="entry name" value="IF_2B-like_C"/>
</dbReference>
<dbReference type="PANTHER" id="PTHR43475">
    <property type="entry name" value="METHYLTHIORIBOSE-1-PHOSPHATE ISOMERASE"/>
    <property type="match status" value="1"/>
</dbReference>
<dbReference type="EMBL" id="UYYB01094586">
    <property type="protein sequence ID" value="VDM74695.1"/>
    <property type="molecule type" value="Genomic_DNA"/>
</dbReference>
<dbReference type="InterPro" id="IPR027363">
    <property type="entry name" value="M1Pi_N"/>
</dbReference>
<accession>A0A3P7KWE2</accession>
<dbReference type="GO" id="GO:0046523">
    <property type="term" value="F:S-methyl-5-thioribose-1-phosphate isomerase activity"/>
    <property type="evidence" value="ECO:0007669"/>
    <property type="project" value="TreeGrafter"/>
</dbReference>